<evidence type="ECO:0000256" key="1">
    <source>
        <dbReference type="ARBA" id="ARBA00001849"/>
    </source>
</evidence>
<dbReference type="PANTHER" id="PTHR23355:SF9">
    <property type="entry name" value="DIS3-LIKE EXONUCLEASE 2"/>
    <property type="match status" value="1"/>
</dbReference>
<dbReference type="EMBL" id="FUWV01000002">
    <property type="protein sequence ID" value="SJZ43337.1"/>
    <property type="molecule type" value="Genomic_DNA"/>
</dbReference>
<dbReference type="GO" id="GO:0003723">
    <property type="term" value="F:RNA binding"/>
    <property type="evidence" value="ECO:0007669"/>
    <property type="project" value="UniProtKB-UniRule"/>
</dbReference>
<dbReference type="InterPro" id="IPR001900">
    <property type="entry name" value="RNase_II/R"/>
</dbReference>
<dbReference type="EC" id="3.1.13.1" evidence="8"/>
<dbReference type="Pfam" id="PF17876">
    <property type="entry name" value="CSD2"/>
    <property type="match status" value="1"/>
</dbReference>
<dbReference type="InterPro" id="IPR040476">
    <property type="entry name" value="CSD2"/>
</dbReference>
<dbReference type="HAMAP" id="MF_01895">
    <property type="entry name" value="RNase_R"/>
    <property type="match status" value="1"/>
</dbReference>
<reference evidence="10 11" key="1">
    <citation type="submission" date="2017-02" db="EMBL/GenBank/DDBJ databases">
        <authorList>
            <person name="Peterson S.W."/>
        </authorList>
    </citation>
    <scope>NUCLEOTIDE SEQUENCE [LARGE SCALE GENOMIC DNA]</scope>
    <source>
        <strain evidence="10 11">DSM 15102</strain>
    </source>
</reference>
<dbReference type="PANTHER" id="PTHR23355">
    <property type="entry name" value="RIBONUCLEASE"/>
    <property type="match status" value="1"/>
</dbReference>
<comment type="similarity">
    <text evidence="8">Belongs to the RNR ribonuclease family. RNase R subfamily.</text>
</comment>
<proteinExistence type="inferred from homology"/>
<keyword evidence="11" id="KW-1185">Reference proteome</keyword>
<keyword evidence="6 8" id="KW-0269">Exonuclease</keyword>
<dbReference type="Pfam" id="PF08206">
    <property type="entry name" value="OB_RNB"/>
    <property type="match status" value="1"/>
</dbReference>
<dbReference type="OrthoDB" id="9764149at2"/>
<organism evidence="10 11">
    <name type="scientific">Garciella nitratireducens DSM 15102</name>
    <dbReference type="NCBI Taxonomy" id="1121911"/>
    <lineage>
        <taxon>Bacteria</taxon>
        <taxon>Bacillati</taxon>
        <taxon>Bacillota</taxon>
        <taxon>Clostridia</taxon>
        <taxon>Eubacteriales</taxon>
        <taxon>Eubacteriaceae</taxon>
        <taxon>Garciella</taxon>
    </lineage>
</organism>
<keyword evidence="5 8" id="KW-0378">Hydrolase</keyword>
<dbReference type="Proteomes" id="UP000196365">
    <property type="component" value="Unassembled WGS sequence"/>
</dbReference>
<keyword evidence="3 8" id="KW-0963">Cytoplasm</keyword>
<keyword evidence="4 8" id="KW-0540">Nuclease</keyword>
<evidence type="ECO:0000256" key="8">
    <source>
        <dbReference type="HAMAP-Rule" id="MF_01895"/>
    </source>
</evidence>
<dbReference type="Gene3D" id="2.40.50.140">
    <property type="entry name" value="Nucleic acid-binding proteins"/>
    <property type="match status" value="3"/>
</dbReference>
<evidence type="ECO:0000313" key="10">
    <source>
        <dbReference type="EMBL" id="SJZ43337.1"/>
    </source>
</evidence>
<comment type="catalytic activity">
    <reaction evidence="1 8">
        <text>Exonucleolytic cleavage in the 3'- to 5'-direction to yield nucleoside 5'-phosphates.</text>
        <dbReference type="EC" id="3.1.13.1"/>
    </reaction>
</comment>
<dbReference type="SMART" id="SM00357">
    <property type="entry name" value="CSP"/>
    <property type="match status" value="2"/>
</dbReference>
<evidence type="ECO:0000313" key="11">
    <source>
        <dbReference type="Proteomes" id="UP000196365"/>
    </source>
</evidence>
<evidence type="ECO:0000256" key="3">
    <source>
        <dbReference type="ARBA" id="ARBA00022490"/>
    </source>
</evidence>
<dbReference type="Pfam" id="PF00773">
    <property type="entry name" value="RNB"/>
    <property type="match status" value="1"/>
</dbReference>
<comment type="subcellular location">
    <subcellularLocation>
        <location evidence="2 8">Cytoplasm</location>
    </subcellularLocation>
</comment>
<sequence>MDIKDKILEFMREKAYNPMKTEELFKVLKIKDKAQREEFQNILDEMEREGLIYKTKKKKYGVPERMNLIVGILQGHARGFGFVTPDIGNIETDVYISPEDMNGAMNNDKVIVRLSRKRGEGQKIQGEVIRILKRGNKKIVGTFESSRNFGFVVPDDQRVKQDIYIPKSETMDAHTDDKVVVEITEYPVKGRNPEGRVIEILGNKNEIGTDILSIIRKFDLPEEFPPDVLAQTDRIPDQVREEDRKGRKDLTNKKIITIDGEDAKDLDDAVSIEKLESGNYLLGVHIADVSHYVFENSPIDQEALKRGTSVYLVDRVIPMLPPKLSNGICSLNPHVDRLTLSCIMEINSKGQVENYEIFKSIINSKERMTYKDVTKILEEQDAVLLDRYKELIEDFKLMKELAEILRNKRRMARGAIDFNVPEAKIILNEEGRAIEIQKYERTISHKIIEEFMLVCNETIAQHMYWASFPFIYRVHEEPDSEKLKDFNNFIHNFGYHIHIGDEIYPKELQNLLNKIKGTPEESVISHLALRTMKQAKYSANNLGHFGLAATYYTHFTSPIRRYPDLVIHRIISEMLYNKLNQDRIKKLNHKTPEIASQSSIRERVAEEAERETDDLKKAEYMKEHLGEIFDGMISGVTSFGIFVQLENTIEGLVRVSSMDDDYYQYDEVHYQLIGERTKKNYKIGEKVRVEVVGVDIAQGQINFILVEE</sequence>
<feature type="domain" description="S1 motif" evidence="9">
    <location>
        <begin position="626"/>
        <end position="706"/>
    </location>
</feature>
<dbReference type="InterPro" id="IPR012340">
    <property type="entry name" value="NA-bd_OB-fold"/>
</dbReference>
<dbReference type="GO" id="GO:0008859">
    <property type="term" value="F:exoribonuclease II activity"/>
    <property type="evidence" value="ECO:0007669"/>
    <property type="project" value="UniProtKB-UniRule"/>
</dbReference>
<dbReference type="PROSITE" id="PS50126">
    <property type="entry name" value="S1"/>
    <property type="match status" value="1"/>
</dbReference>
<dbReference type="RefSeq" id="WP_087678032.1">
    <property type="nucleotide sequence ID" value="NZ_FUWV01000002.1"/>
</dbReference>
<evidence type="ECO:0000259" key="9">
    <source>
        <dbReference type="PROSITE" id="PS50126"/>
    </source>
</evidence>
<dbReference type="NCBIfam" id="TIGR02063">
    <property type="entry name" value="RNase_R"/>
    <property type="match status" value="1"/>
</dbReference>
<accession>A0A1T4KLT6</accession>
<name>A0A1T4KLT6_9FIRM</name>
<evidence type="ECO:0000256" key="2">
    <source>
        <dbReference type="ARBA" id="ARBA00004496"/>
    </source>
</evidence>
<dbReference type="GO" id="GO:0005829">
    <property type="term" value="C:cytosol"/>
    <property type="evidence" value="ECO:0007669"/>
    <property type="project" value="TreeGrafter"/>
</dbReference>
<dbReference type="NCBIfam" id="TIGR00358">
    <property type="entry name" value="3_prime_RNase"/>
    <property type="match status" value="1"/>
</dbReference>
<dbReference type="SMART" id="SM00955">
    <property type="entry name" value="RNB"/>
    <property type="match status" value="1"/>
</dbReference>
<evidence type="ECO:0000256" key="5">
    <source>
        <dbReference type="ARBA" id="ARBA00022801"/>
    </source>
</evidence>
<dbReference type="Pfam" id="PF00575">
    <property type="entry name" value="S1"/>
    <property type="match status" value="1"/>
</dbReference>
<dbReference type="SMART" id="SM00316">
    <property type="entry name" value="S1"/>
    <property type="match status" value="2"/>
</dbReference>
<dbReference type="InterPro" id="IPR003029">
    <property type="entry name" value="S1_domain"/>
</dbReference>
<dbReference type="InterPro" id="IPR013223">
    <property type="entry name" value="RNase_B_OB_dom"/>
</dbReference>
<dbReference type="FunFam" id="2.40.50.140:FF:000219">
    <property type="entry name" value="Ribonuclease R"/>
    <property type="match status" value="1"/>
</dbReference>
<evidence type="ECO:0000256" key="7">
    <source>
        <dbReference type="ARBA" id="ARBA00022884"/>
    </source>
</evidence>
<dbReference type="InterPro" id="IPR011129">
    <property type="entry name" value="CSD"/>
</dbReference>
<dbReference type="GO" id="GO:0006402">
    <property type="term" value="P:mRNA catabolic process"/>
    <property type="evidence" value="ECO:0007669"/>
    <property type="project" value="TreeGrafter"/>
</dbReference>
<dbReference type="InterPro" id="IPR004476">
    <property type="entry name" value="RNase_II/RNase_R"/>
</dbReference>
<dbReference type="AlphaFoldDB" id="A0A1T4KLT6"/>
<gene>
    <name evidence="8" type="primary">rnr</name>
    <name evidence="10" type="ORF">SAMN02745973_00597</name>
</gene>
<dbReference type="CDD" id="cd04471">
    <property type="entry name" value="S1_RNase_R"/>
    <property type="match status" value="1"/>
</dbReference>
<protein>
    <recommendedName>
        <fullName evidence="8">Ribonuclease R</fullName>
        <shortName evidence="8">RNase R</shortName>
        <ecNumber evidence="8">3.1.13.1</ecNumber>
    </recommendedName>
</protein>
<dbReference type="InterPro" id="IPR011805">
    <property type="entry name" value="RNase_R"/>
</dbReference>
<comment type="function">
    <text evidence="8">3'-5' exoribonuclease that releases 5'-nucleoside monophosphates and is involved in maturation of structured RNAs.</text>
</comment>
<evidence type="ECO:0000256" key="4">
    <source>
        <dbReference type="ARBA" id="ARBA00022722"/>
    </source>
</evidence>
<dbReference type="InterPro" id="IPR022966">
    <property type="entry name" value="RNase_II/R_CS"/>
</dbReference>
<dbReference type="SUPFAM" id="SSF50249">
    <property type="entry name" value="Nucleic acid-binding proteins"/>
    <property type="match status" value="4"/>
</dbReference>
<dbReference type="InterPro" id="IPR050180">
    <property type="entry name" value="RNR_Ribonuclease"/>
</dbReference>
<dbReference type="PROSITE" id="PS01175">
    <property type="entry name" value="RIBONUCLEASE_II"/>
    <property type="match status" value="1"/>
</dbReference>
<keyword evidence="7 8" id="KW-0694">RNA-binding</keyword>
<evidence type="ECO:0000256" key="6">
    <source>
        <dbReference type="ARBA" id="ARBA00022839"/>
    </source>
</evidence>